<evidence type="ECO:0000313" key="3">
    <source>
        <dbReference type="Proteomes" id="UP000030745"/>
    </source>
</evidence>
<feature type="coiled-coil region" evidence="1">
    <location>
        <begin position="149"/>
        <end position="176"/>
    </location>
</feature>
<evidence type="ECO:0000313" key="2">
    <source>
        <dbReference type="EMBL" id="KDO32826.1"/>
    </source>
</evidence>
<dbReference type="KEGG" id="spar:SPRG_02519"/>
<dbReference type="VEuPathDB" id="FungiDB:SPRG_02519"/>
<protein>
    <submittedName>
        <fullName evidence="2">Uncharacterized protein</fullName>
    </submittedName>
</protein>
<keyword evidence="3" id="KW-1185">Reference proteome</keyword>
<dbReference type="EMBL" id="KK583194">
    <property type="protein sequence ID" value="KDO32826.1"/>
    <property type="molecule type" value="Genomic_DNA"/>
</dbReference>
<gene>
    <name evidence="2" type="ORF">SPRG_02519</name>
</gene>
<dbReference type="RefSeq" id="XP_012196481.1">
    <property type="nucleotide sequence ID" value="XM_012341091.1"/>
</dbReference>
<evidence type="ECO:0000256" key="1">
    <source>
        <dbReference type="SAM" id="Coils"/>
    </source>
</evidence>
<proteinExistence type="predicted"/>
<feature type="coiled-coil region" evidence="1">
    <location>
        <begin position="48"/>
        <end position="75"/>
    </location>
</feature>
<dbReference type="AlphaFoldDB" id="A0A067D257"/>
<dbReference type="Proteomes" id="UP000030745">
    <property type="component" value="Unassembled WGS sequence"/>
</dbReference>
<dbReference type="GeneID" id="24125070"/>
<organism evidence="2 3">
    <name type="scientific">Saprolegnia parasitica (strain CBS 223.65)</name>
    <dbReference type="NCBI Taxonomy" id="695850"/>
    <lineage>
        <taxon>Eukaryota</taxon>
        <taxon>Sar</taxon>
        <taxon>Stramenopiles</taxon>
        <taxon>Oomycota</taxon>
        <taxon>Saprolegniomycetes</taxon>
        <taxon>Saprolegniales</taxon>
        <taxon>Saprolegniaceae</taxon>
        <taxon>Saprolegnia</taxon>
    </lineage>
</organism>
<keyword evidence="1" id="KW-0175">Coiled coil</keyword>
<name>A0A067D257_SAPPC</name>
<reference evidence="2 3" key="1">
    <citation type="journal article" date="2013" name="PLoS Genet.">
        <title>Distinctive expansion of potential virulence genes in the genome of the oomycete fish pathogen Saprolegnia parasitica.</title>
        <authorList>
            <person name="Jiang R.H."/>
            <person name="de Bruijn I."/>
            <person name="Haas B.J."/>
            <person name="Belmonte R."/>
            <person name="Lobach L."/>
            <person name="Christie J."/>
            <person name="van den Ackerveken G."/>
            <person name="Bottin A."/>
            <person name="Bulone V."/>
            <person name="Diaz-Moreno S.M."/>
            <person name="Dumas B."/>
            <person name="Fan L."/>
            <person name="Gaulin E."/>
            <person name="Govers F."/>
            <person name="Grenville-Briggs L.J."/>
            <person name="Horner N.R."/>
            <person name="Levin J.Z."/>
            <person name="Mammella M."/>
            <person name="Meijer H.J."/>
            <person name="Morris P."/>
            <person name="Nusbaum C."/>
            <person name="Oome S."/>
            <person name="Phillips A.J."/>
            <person name="van Rooyen D."/>
            <person name="Rzeszutek E."/>
            <person name="Saraiva M."/>
            <person name="Secombes C.J."/>
            <person name="Seidl M.F."/>
            <person name="Snel B."/>
            <person name="Stassen J.H."/>
            <person name="Sykes S."/>
            <person name="Tripathy S."/>
            <person name="van den Berg H."/>
            <person name="Vega-Arreguin J.C."/>
            <person name="Wawra S."/>
            <person name="Young S.K."/>
            <person name="Zeng Q."/>
            <person name="Dieguez-Uribeondo J."/>
            <person name="Russ C."/>
            <person name="Tyler B.M."/>
            <person name="van West P."/>
        </authorList>
    </citation>
    <scope>NUCLEOTIDE SEQUENCE [LARGE SCALE GENOMIC DNA]</scope>
    <source>
        <strain evidence="2 3">CBS 223.65</strain>
    </source>
</reference>
<sequence>MHTSFSSAPTSGGTPAILSQYLVAAYKELLSAAHTKFFEAESAHTTAQQQLAQRLLDSEAARRVLERERDGAQRRYQLERTLYVKAVEDMAAQNVEMAKLRRGHEETTALAARVSSLEGELRAATLASQQKANALEITLAKLLDDNIVRTALKDMNDDMLSQLSALEQQVLTMEARHSQYNFATLKAVLGLDMTDGELRTKLVKLTSKQALRDVKQRRSK</sequence>
<accession>A0A067D257</accession>